<protein>
    <recommendedName>
        <fullName evidence="5">Glycoside hydrolase 123 catalytic domain-containing protein</fullName>
    </recommendedName>
</protein>
<accession>A0ABV5CCC7</accession>
<dbReference type="InterPro" id="IPR025150">
    <property type="entry name" value="GH123_cat"/>
</dbReference>
<comment type="cofactor">
    <cofactor evidence="1">
        <name>Zn(2+)</name>
        <dbReference type="ChEBI" id="CHEBI:29105"/>
    </cofactor>
</comment>
<evidence type="ECO:0000256" key="2">
    <source>
        <dbReference type="ARBA" id="ARBA00005988"/>
    </source>
</evidence>
<dbReference type="PROSITE" id="PS00133">
    <property type="entry name" value="CARBOXYPEPT_ZN_2"/>
    <property type="match status" value="1"/>
</dbReference>
<name>A0ABV5CCC7_9SPHI</name>
<evidence type="ECO:0000256" key="4">
    <source>
        <dbReference type="ARBA" id="ARBA00022833"/>
    </source>
</evidence>
<evidence type="ECO:0000256" key="1">
    <source>
        <dbReference type="ARBA" id="ARBA00001947"/>
    </source>
</evidence>
<evidence type="ECO:0000259" key="5">
    <source>
        <dbReference type="Pfam" id="PF13320"/>
    </source>
</evidence>
<dbReference type="EMBL" id="JBBVGT010000001">
    <property type="protein sequence ID" value="MFB5944270.1"/>
    <property type="molecule type" value="Genomic_DNA"/>
</dbReference>
<proteinExistence type="inferred from homology"/>
<dbReference type="InterPro" id="IPR057247">
    <property type="entry name" value="CARBOXYPEPT_ZN_2"/>
</dbReference>
<evidence type="ECO:0000256" key="3">
    <source>
        <dbReference type="ARBA" id="ARBA00022723"/>
    </source>
</evidence>
<comment type="caution">
    <text evidence="6">The sequence shown here is derived from an EMBL/GenBank/DDBJ whole genome shotgun (WGS) entry which is preliminary data.</text>
</comment>
<evidence type="ECO:0000313" key="6">
    <source>
        <dbReference type="EMBL" id="MFB5944270.1"/>
    </source>
</evidence>
<keyword evidence="4" id="KW-0862">Zinc</keyword>
<sequence>MWLDQNSLGWANKEKVIIDLRFENPSSVGQINVHSALNNQSDVFLPINVFAYSTSDDFKTLSYLGDMIEGFRNNEDKYRRITLSLKDLNVNATGIRLVVFPNGPFFFADEIIVKNSSQTSREKDHYQTMNAKEADDFMEEKKRNAINLLFSNESQIKDNAKTVNNEIEFYIVDEIWGSDLSSSRKIVNTNEVTMNYSNILSHTNFYVFKITNTFNTEKSISYSFESSQQGKMFTIESVRSRNFKIVPDAIFAWQPNGQIILKPHETKTILLAIKNITPSSSESHLRFSIEGTYLNTINFNSNVLPIALRNRLNLNTWAYFNYPFAKGIENKVYEDLIDHGNNIFVVPPSVLFNNRHKFDLSNLNNYVSGRKDFDKILLYLDFKKFVKKDNILNDFWKKSFLEWYDKAYDLLRDHGYDEIYLYPYDELDASHIKTFEEYIEWIKSVRSNVKIFATINQSKVLESLNRINSIDIIQLKRDLLPKISRNNYAINELWIYDTKKYAKSLSPYSYYRLMAWEAFFYDAKGIGFWNYADVGNMPGKQSAWDDFDGNMPDFNFVYKAGKDIISSRRWEATRKGLEDYEILLCYEKMFGSSATRKLCEKVIRNSDNVSLADNVINEAIEKIKKNR</sequence>
<reference evidence="6 7" key="1">
    <citation type="submission" date="2024-04" db="EMBL/GenBank/DDBJ databases">
        <title>Albibacterium profundi sp. nov., isolated from sediment of the Challenger Deep of Mariana Trench.</title>
        <authorList>
            <person name="Wang Y."/>
        </authorList>
    </citation>
    <scope>NUCLEOTIDE SEQUENCE [LARGE SCALE GENOMIC DNA]</scope>
    <source>
        <strain evidence="6 7">RHL897</strain>
    </source>
</reference>
<evidence type="ECO:0000313" key="7">
    <source>
        <dbReference type="Proteomes" id="UP001580928"/>
    </source>
</evidence>
<gene>
    <name evidence="6" type="ORF">WKR92_00350</name>
</gene>
<comment type="similarity">
    <text evidence="2">Belongs to the peptidase M14 family.</text>
</comment>
<organism evidence="6 7">
    <name type="scientific">Albibacterium profundi</name>
    <dbReference type="NCBI Taxonomy" id="3134906"/>
    <lineage>
        <taxon>Bacteria</taxon>
        <taxon>Pseudomonadati</taxon>
        <taxon>Bacteroidota</taxon>
        <taxon>Sphingobacteriia</taxon>
        <taxon>Sphingobacteriales</taxon>
        <taxon>Sphingobacteriaceae</taxon>
        <taxon>Albibacterium</taxon>
    </lineage>
</organism>
<dbReference type="Proteomes" id="UP001580928">
    <property type="component" value="Unassembled WGS sequence"/>
</dbReference>
<dbReference type="RefSeq" id="WP_375555854.1">
    <property type="nucleotide sequence ID" value="NZ_JBBVGT010000001.1"/>
</dbReference>
<keyword evidence="3" id="KW-0479">Metal-binding</keyword>
<dbReference type="Pfam" id="PF13320">
    <property type="entry name" value="GH123_cat"/>
    <property type="match status" value="1"/>
</dbReference>
<keyword evidence="7" id="KW-1185">Reference proteome</keyword>
<feature type="domain" description="Glycoside hydrolase 123 catalytic" evidence="5">
    <location>
        <begin position="395"/>
        <end position="583"/>
    </location>
</feature>